<organism evidence="1">
    <name type="scientific">uncultured bacterium</name>
    <name type="common">gcode 4</name>
    <dbReference type="NCBI Taxonomy" id="1234023"/>
    <lineage>
        <taxon>Bacteria</taxon>
        <taxon>environmental samples</taxon>
    </lineage>
</organism>
<accession>K2BAQ2</accession>
<comment type="caution">
    <text evidence="1">The sequence shown here is derived from an EMBL/GenBank/DDBJ whole genome shotgun (WGS) entry which is preliminary data.</text>
</comment>
<dbReference type="AlphaFoldDB" id="K2BAQ2"/>
<name>K2BAQ2_9BACT</name>
<gene>
    <name evidence="1" type="ORF">ACD_49C00083G0005</name>
</gene>
<protein>
    <submittedName>
        <fullName evidence="1">Uncharacterized protein</fullName>
    </submittedName>
</protein>
<sequence>MKKIKTDKKYLLKRANAKWEHELDRKKKRKIKKHLKLIEKIDKIKKLRIPKKKIKAPTIFSFIENTDEIIDYFNWYLKYTKKKMPIEFDLKDIEQLTFDSISILLANIKDKKYSKSLISWNAPEKIELKNLFIKSDFYSFVNSQVKPPRDFIQWRAINHISNKQVSPEIAWEINEEFINMNSTDKRKLYEIIIECMQNTMNHAWEWFNWWIFYYNNKERWTKEICFLDLWVWILWSLNTKFEDFADYIKDYNKDKLKQLFEWEWKKQDTITKERKRWNWLKDIYKFAKVEAIKNFVVITNQIKADLKNDNYVKLKNNFEWTFYYWEI</sequence>
<dbReference type="EMBL" id="AMFJ01021669">
    <property type="protein sequence ID" value="EKD65818.1"/>
    <property type="molecule type" value="Genomic_DNA"/>
</dbReference>
<proteinExistence type="predicted"/>
<reference evidence="1" key="1">
    <citation type="journal article" date="2012" name="Science">
        <title>Fermentation, hydrogen, and sulfur metabolism in multiple uncultivated bacterial phyla.</title>
        <authorList>
            <person name="Wrighton K.C."/>
            <person name="Thomas B.C."/>
            <person name="Sharon I."/>
            <person name="Miller C.S."/>
            <person name="Castelle C.J."/>
            <person name="VerBerkmoes N.C."/>
            <person name="Wilkins M.J."/>
            <person name="Hettich R.L."/>
            <person name="Lipton M.S."/>
            <person name="Williams K.H."/>
            <person name="Long P.E."/>
            <person name="Banfield J.F."/>
        </authorList>
    </citation>
    <scope>NUCLEOTIDE SEQUENCE [LARGE SCALE GENOMIC DNA]</scope>
</reference>
<evidence type="ECO:0000313" key="1">
    <source>
        <dbReference type="EMBL" id="EKD65818.1"/>
    </source>
</evidence>